<name>A0A8X6PPM7_NEPPI</name>
<evidence type="ECO:0000313" key="2">
    <source>
        <dbReference type="Proteomes" id="UP000887013"/>
    </source>
</evidence>
<proteinExistence type="predicted"/>
<dbReference type="Proteomes" id="UP000887013">
    <property type="component" value="Unassembled WGS sequence"/>
</dbReference>
<evidence type="ECO:0000313" key="1">
    <source>
        <dbReference type="EMBL" id="GFT75270.1"/>
    </source>
</evidence>
<sequence length="116" mass="13372">MLYTAFDVPLEWYFPTFHQSTLVFERLSDYGSNEQIFTPNVHAIFEMLASLPMSKDASFTVVCHMTILLYHQFTHSIDLFGTTDFDDLHDSSDRTSTTIKLLYQFLQCCRDGALVA</sequence>
<accession>A0A8X6PPM7</accession>
<protein>
    <submittedName>
        <fullName evidence="1">Uncharacterized protein</fullName>
    </submittedName>
</protein>
<comment type="caution">
    <text evidence="1">The sequence shown here is derived from an EMBL/GenBank/DDBJ whole genome shotgun (WGS) entry which is preliminary data.</text>
</comment>
<dbReference type="EMBL" id="BMAW01070810">
    <property type="protein sequence ID" value="GFT75270.1"/>
    <property type="molecule type" value="Genomic_DNA"/>
</dbReference>
<dbReference type="AlphaFoldDB" id="A0A8X6PPM7"/>
<reference evidence="1" key="1">
    <citation type="submission" date="2020-08" db="EMBL/GenBank/DDBJ databases">
        <title>Multicomponent nature underlies the extraordinary mechanical properties of spider dragline silk.</title>
        <authorList>
            <person name="Kono N."/>
            <person name="Nakamura H."/>
            <person name="Mori M."/>
            <person name="Yoshida Y."/>
            <person name="Ohtoshi R."/>
            <person name="Malay A.D."/>
            <person name="Moran D.A.P."/>
            <person name="Tomita M."/>
            <person name="Numata K."/>
            <person name="Arakawa K."/>
        </authorList>
    </citation>
    <scope>NUCLEOTIDE SEQUENCE</scope>
</reference>
<organism evidence="1 2">
    <name type="scientific">Nephila pilipes</name>
    <name type="common">Giant wood spider</name>
    <name type="synonym">Nephila maculata</name>
    <dbReference type="NCBI Taxonomy" id="299642"/>
    <lineage>
        <taxon>Eukaryota</taxon>
        <taxon>Metazoa</taxon>
        <taxon>Ecdysozoa</taxon>
        <taxon>Arthropoda</taxon>
        <taxon>Chelicerata</taxon>
        <taxon>Arachnida</taxon>
        <taxon>Araneae</taxon>
        <taxon>Araneomorphae</taxon>
        <taxon>Entelegynae</taxon>
        <taxon>Araneoidea</taxon>
        <taxon>Nephilidae</taxon>
        <taxon>Nephila</taxon>
    </lineage>
</organism>
<gene>
    <name evidence="1" type="ORF">NPIL_319641</name>
</gene>
<keyword evidence="2" id="KW-1185">Reference proteome</keyword>